<keyword evidence="1" id="KW-1133">Transmembrane helix</keyword>
<dbReference type="Proteomes" id="UP000006882">
    <property type="component" value="Chromosome G2"/>
</dbReference>
<gene>
    <name evidence="2" type="ORF">PRUPE_2G316800</name>
</gene>
<organism evidence="2 3">
    <name type="scientific">Prunus persica</name>
    <name type="common">Peach</name>
    <name type="synonym">Amygdalus persica</name>
    <dbReference type="NCBI Taxonomy" id="3760"/>
    <lineage>
        <taxon>Eukaryota</taxon>
        <taxon>Viridiplantae</taxon>
        <taxon>Streptophyta</taxon>
        <taxon>Embryophyta</taxon>
        <taxon>Tracheophyta</taxon>
        <taxon>Spermatophyta</taxon>
        <taxon>Magnoliopsida</taxon>
        <taxon>eudicotyledons</taxon>
        <taxon>Gunneridae</taxon>
        <taxon>Pentapetalae</taxon>
        <taxon>rosids</taxon>
        <taxon>fabids</taxon>
        <taxon>Rosales</taxon>
        <taxon>Rosaceae</taxon>
        <taxon>Amygdaloideae</taxon>
        <taxon>Amygdaleae</taxon>
        <taxon>Prunus</taxon>
    </lineage>
</organism>
<protein>
    <submittedName>
        <fullName evidence="2">Uncharacterized protein</fullName>
    </submittedName>
</protein>
<name>A0A251QPM4_PRUPE</name>
<keyword evidence="3" id="KW-1185">Reference proteome</keyword>
<feature type="transmembrane region" description="Helical" evidence="1">
    <location>
        <begin position="7"/>
        <end position="26"/>
    </location>
</feature>
<evidence type="ECO:0000313" key="2">
    <source>
        <dbReference type="EMBL" id="ONI25726.1"/>
    </source>
</evidence>
<sequence>MPSISSTYILIYVIYVCVHVSVMYGGEEGFEVQLEYSMITPFSFFPYDLFESKTSPPFVTDTDIDWHELILPPILRMPVFAFLISMSTFT</sequence>
<proteinExistence type="predicted"/>
<keyword evidence="1" id="KW-0472">Membrane</keyword>
<evidence type="ECO:0000256" key="1">
    <source>
        <dbReference type="SAM" id="Phobius"/>
    </source>
</evidence>
<dbReference type="EMBL" id="CM007652">
    <property type="protein sequence ID" value="ONI25726.1"/>
    <property type="molecule type" value="Genomic_DNA"/>
</dbReference>
<dbReference type="AlphaFoldDB" id="A0A251QPM4"/>
<reference evidence="2 3" key="1">
    <citation type="journal article" date="2013" name="Nat. Genet.">
        <title>The high-quality draft genome of peach (Prunus persica) identifies unique patterns of genetic diversity, domestication and genome evolution.</title>
        <authorList>
            <consortium name="International Peach Genome Initiative"/>
            <person name="Verde I."/>
            <person name="Abbott A.G."/>
            <person name="Scalabrin S."/>
            <person name="Jung S."/>
            <person name="Shu S."/>
            <person name="Marroni F."/>
            <person name="Zhebentyayeva T."/>
            <person name="Dettori M.T."/>
            <person name="Grimwood J."/>
            <person name="Cattonaro F."/>
            <person name="Zuccolo A."/>
            <person name="Rossini L."/>
            <person name="Jenkins J."/>
            <person name="Vendramin E."/>
            <person name="Meisel L.A."/>
            <person name="Decroocq V."/>
            <person name="Sosinski B."/>
            <person name="Prochnik S."/>
            <person name="Mitros T."/>
            <person name="Policriti A."/>
            <person name="Cipriani G."/>
            <person name="Dondini L."/>
            <person name="Ficklin S."/>
            <person name="Goodstein D.M."/>
            <person name="Xuan P."/>
            <person name="Del Fabbro C."/>
            <person name="Aramini V."/>
            <person name="Copetti D."/>
            <person name="Gonzalez S."/>
            <person name="Horner D.S."/>
            <person name="Falchi R."/>
            <person name="Lucas S."/>
            <person name="Mica E."/>
            <person name="Maldonado J."/>
            <person name="Lazzari B."/>
            <person name="Bielenberg D."/>
            <person name="Pirona R."/>
            <person name="Miculan M."/>
            <person name="Barakat A."/>
            <person name="Testolin R."/>
            <person name="Stella A."/>
            <person name="Tartarini S."/>
            <person name="Tonutti P."/>
            <person name="Arus P."/>
            <person name="Orellana A."/>
            <person name="Wells C."/>
            <person name="Main D."/>
            <person name="Vizzotto G."/>
            <person name="Silva H."/>
            <person name="Salamini F."/>
            <person name="Schmutz J."/>
            <person name="Morgante M."/>
            <person name="Rokhsar D.S."/>
        </authorList>
    </citation>
    <scope>NUCLEOTIDE SEQUENCE [LARGE SCALE GENOMIC DNA]</scope>
    <source>
        <strain evidence="3">cv. Nemared</strain>
    </source>
</reference>
<dbReference type="Gramene" id="ONI25726">
    <property type="protein sequence ID" value="ONI25726"/>
    <property type="gene ID" value="PRUPE_2G316800"/>
</dbReference>
<evidence type="ECO:0000313" key="3">
    <source>
        <dbReference type="Proteomes" id="UP000006882"/>
    </source>
</evidence>
<accession>A0A251QPM4</accession>
<keyword evidence="1" id="KW-0812">Transmembrane</keyword>